<reference evidence="6" key="1">
    <citation type="submission" date="2021-11" db="EMBL/GenBank/DDBJ databases">
        <title>Description of a new species Pelosinus isolated from the bottom sediments of Lake Baikal.</title>
        <authorList>
            <person name="Zakharyuk A."/>
        </authorList>
    </citation>
    <scope>NUCLEOTIDE SEQUENCE</scope>
    <source>
        <strain evidence="6">Bkl1</strain>
    </source>
</reference>
<keyword evidence="2" id="KW-0805">Transcription regulation</keyword>
<dbReference type="PANTHER" id="PTHR30204:SF69">
    <property type="entry name" value="MERR-FAMILY TRANSCRIPTIONAL REGULATOR"/>
    <property type="match status" value="1"/>
</dbReference>
<keyword evidence="4" id="KW-0804">Transcription</keyword>
<comment type="caution">
    <text evidence="6">The sequence shown here is derived from an EMBL/GenBank/DDBJ whole genome shotgun (WGS) entry which is preliminary data.</text>
</comment>
<dbReference type="EMBL" id="JAJHJB010000051">
    <property type="protein sequence ID" value="MCC5468178.1"/>
    <property type="molecule type" value="Genomic_DNA"/>
</dbReference>
<dbReference type="SUPFAM" id="SSF46955">
    <property type="entry name" value="Putative DNA-binding domain"/>
    <property type="match status" value="1"/>
</dbReference>
<organism evidence="6 7">
    <name type="scientific">Pelosinus baikalensis</name>
    <dbReference type="NCBI Taxonomy" id="2892015"/>
    <lineage>
        <taxon>Bacteria</taxon>
        <taxon>Bacillati</taxon>
        <taxon>Bacillota</taxon>
        <taxon>Negativicutes</taxon>
        <taxon>Selenomonadales</taxon>
        <taxon>Sporomusaceae</taxon>
        <taxon>Pelosinus</taxon>
    </lineage>
</organism>
<dbReference type="Proteomes" id="UP001165492">
    <property type="component" value="Unassembled WGS sequence"/>
</dbReference>
<keyword evidence="3 6" id="KW-0238">DNA-binding</keyword>
<gene>
    <name evidence="6" type="ORF">LMF89_22840</name>
</gene>
<name>A0ABS8HYC0_9FIRM</name>
<protein>
    <submittedName>
        <fullName evidence="6">MerR family DNA-binding transcriptional regulator</fullName>
    </submittedName>
</protein>
<dbReference type="InterPro" id="IPR009061">
    <property type="entry name" value="DNA-bd_dom_put_sf"/>
</dbReference>
<dbReference type="Gene3D" id="1.10.1660.10">
    <property type="match status" value="1"/>
</dbReference>
<evidence type="ECO:0000256" key="2">
    <source>
        <dbReference type="ARBA" id="ARBA00023015"/>
    </source>
</evidence>
<evidence type="ECO:0000313" key="7">
    <source>
        <dbReference type="Proteomes" id="UP001165492"/>
    </source>
</evidence>
<dbReference type="InterPro" id="IPR047057">
    <property type="entry name" value="MerR_fam"/>
</dbReference>
<evidence type="ECO:0000313" key="6">
    <source>
        <dbReference type="EMBL" id="MCC5468178.1"/>
    </source>
</evidence>
<evidence type="ECO:0000256" key="4">
    <source>
        <dbReference type="ARBA" id="ARBA00023163"/>
    </source>
</evidence>
<dbReference type="Pfam" id="PF00376">
    <property type="entry name" value="MerR"/>
    <property type="match status" value="1"/>
</dbReference>
<sequence length="45" mass="5318">MKYKWTIGEMAKLFDVSTDTLRYYEKSGLLSSERHSDNGYRYYGG</sequence>
<feature type="domain" description="HTH merR-type" evidence="5">
    <location>
        <begin position="4"/>
        <end position="45"/>
    </location>
</feature>
<dbReference type="RefSeq" id="WP_229537062.1">
    <property type="nucleotide sequence ID" value="NZ_JAJHJB010000051.1"/>
</dbReference>
<dbReference type="InterPro" id="IPR000551">
    <property type="entry name" value="MerR-type_HTH_dom"/>
</dbReference>
<keyword evidence="1" id="KW-0678">Repressor</keyword>
<evidence type="ECO:0000256" key="1">
    <source>
        <dbReference type="ARBA" id="ARBA00022491"/>
    </source>
</evidence>
<dbReference type="PANTHER" id="PTHR30204">
    <property type="entry name" value="REDOX-CYCLING DRUG-SENSING TRANSCRIPTIONAL ACTIVATOR SOXR"/>
    <property type="match status" value="1"/>
</dbReference>
<dbReference type="PROSITE" id="PS50937">
    <property type="entry name" value="HTH_MERR_2"/>
    <property type="match status" value="1"/>
</dbReference>
<proteinExistence type="predicted"/>
<keyword evidence="7" id="KW-1185">Reference proteome</keyword>
<evidence type="ECO:0000259" key="5">
    <source>
        <dbReference type="PROSITE" id="PS50937"/>
    </source>
</evidence>
<dbReference type="GO" id="GO:0003677">
    <property type="term" value="F:DNA binding"/>
    <property type="evidence" value="ECO:0007669"/>
    <property type="project" value="UniProtKB-KW"/>
</dbReference>
<accession>A0ABS8HYC0</accession>
<evidence type="ECO:0000256" key="3">
    <source>
        <dbReference type="ARBA" id="ARBA00023125"/>
    </source>
</evidence>